<dbReference type="PRINTS" id="PR00359">
    <property type="entry name" value="BP450"/>
</dbReference>
<dbReference type="EMBL" id="AP024828">
    <property type="protein sequence ID" value="BCZ20286.1"/>
    <property type="molecule type" value="Genomic_DNA"/>
</dbReference>
<evidence type="ECO:0000256" key="4">
    <source>
        <dbReference type="ARBA" id="ARBA00023002"/>
    </source>
</evidence>
<accession>A0ABN6IB74</accession>
<evidence type="ECO:0000313" key="8">
    <source>
        <dbReference type="EMBL" id="BCZ20286.1"/>
    </source>
</evidence>
<comment type="similarity">
    <text evidence="1 7">Belongs to the cytochrome P450 family.</text>
</comment>
<evidence type="ECO:0000256" key="5">
    <source>
        <dbReference type="ARBA" id="ARBA00023004"/>
    </source>
</evidence>
<dbReference type="SUPFAM" id="SSF48264">
    <property type="entry name" value="Cytochrome P450"/>
    <property type="match status" value="1"/>
</dbReference>
<sequence length="402" mass="44916">MSIETDPVSERLGRYSGYNPEFTPEDALALFSEARERCPVGHSDQLGGFYLVFDHDAARRIHRDPTFSTVPGMFRPQVDRPQLPPTEYDPPEHDHWRRVFNLAVNGKTAALIEPGIREDVNRLLDAFMDRGTCDLVPELAVPVPLYAICRILGVDISSAAELRSLTDDLMANLAFPDKAADAYQALAAFGTKEIAERRANPRDDVLTRLSQEEVDGQRLSDLEITQVMASLLSAGHETSTVLMTSMFYEVLSRPDVHKQLLEDRSLIPAAVEETLRLHPPVMGLYRRATQPSTVSGVDIPEGSDLMLCWAATNRDPKVFDKPDEFRLDRGRNHHLTFGFGIHACLGAGVARLEMRIALEELLRRLPDIELTTDATEYKFSGPEWVSITELPARFTPPTKPGV</sequence>
<evidence type="ECO:0000313" key="9">
    <source>
        <dbReference type="Proteomes" id="UP000826012"/>
    </source>
</evidence>
<evidence type="ECO:0000256" key="7">
    <source>
        <dbReference type="RuleBase" id="RU000461"/>
    </source>
</evidence>
<name>A0ABN6IB74_9MYCO</name>
<evidence type="ECO:0000256" key="1">
    <source>
        <dbReference type="ARBA" id="ARBA00010617"/>
    </source>
</evidence>
<dbReference type="PANTHER" id="PTHR46696">
    <property type="entry name" value="P450, PUTATIVE (EUROFUNG)-RELATED"/>
    <property type="match status" value="1"/>
</dbReference>
<dbReference type="PANTHER" id="PTHR46696:SF6">
    <property type="entry name" value="P450, PUTATIVE (EUROFUNG)-RELATED"/>
    <property type="match status" value="1"/>
</dbReference>
<dbReference type="RefSeq" id="WP_221043979.1">
    <property type="nucleotide sequence ID" value="NZ_AP024828.1"/>
</dbReference>
<dbReference type="InterPro" id="IPR036396">
    <property type="entry name" value="Cyt_P450_sf"/>
</dbReference>
<dbReference type="InterPro" id="IPR001128">
    <property type="entry name" value="Cyt_P450"/>
</dbReference>
<keyword evidence="4 7" id="KW-0560">Oxidoreductase</keyword>
<dbReference type="PROSITE" id="PS00086">
    <property type="entry name" value="CYTOCHROME_P450"/>
    <property type="match status" value="1"/>
</dbReference>
<dbReference type="Pfam" id="PF00067">
    <property type="entry name" value="p450"/>
    <property type="match status" value="1"/>
</dbReference>
<keyword evidence="3 7" id="KW-0479">Metal-binding</keyword>
<evidence type="ECO:0000256" key="3">
    <source>
        <dbReference type="ARBA" id="ARBA00022723"/>
    </source>
</evidence>
<protein>
    <submittedName>
        <fullName evidence="8">Cytochrome P450</fullName>
    </submittedName>
</protein>
<evidence type="ECO:0000256" key="6">
    <source>
        <dbReference type="ARBA" id="ARBA00023033"/>
    </source>
</evidence>
<dbReference type="InterPro" id="IPR002397">
    <property type="entry name" value="Cyt_P450_B"/>
</dbReference>
<evidence type="ECO:0000256" key="2">
    <source>
        <dbReference type="ARBA" id="ARBA00022617"/>
    </source>
</evidence>
<reference evidence="8 9" key="1">
    <citation type="submission" date="2021-07" db="EMBL/GenBank/DDBJ databases">
        <title>Complete genome sequence of nontuberculous Mycobacterium sp. TY59.</title>
        <authorList>
            <person name="Fukushima K."/>
        </authorList>
    </citation>
    <scope>NUCLEOTIDE SEQUENCE [LARGE SCALE GENOMIC DNA]</scope>
    <source>
        <strain evidence="8 9">TY59</strain>
    </source>
</reference>
<keyword evidence="5 7" id="KW-0408">Iron</keyword>
<organism evidence="8 9">
    <name type="scientific">Mycobacterium senriense</name>
    <dbReference type="NCBI Taxonomy" id="2775496"/>
    <lineage>
        <taxon>Bacteria</taxon>
        <taxon>Bacillati</taxon>
        <taxon>Actinomycetota</taxon>
        <taxon>Actinomycetes</taxon>
        <taxon>Mycobacteriales</taxon>
        <taxon>Mycobacteriaceae</taxon>
        <taxon>Mycobacterium</taxon>
        <taxon>Mycobacterium avium complex (MAC)</taxon>
    </lineage>
</organism>
<dbReference type="Gene3D" id="1.10.630.10">
    <property type="entry name" value="Cytochrome P450"/>
    <property type="match status" value="1"/>
</dbReference>
<dbReference type="PRINTS" id="PR00385">
    <property type="entry name" value="P450"/>
</dbReference>
<gene>
    <name evidence="8" type="ORF">MTY59_01410</name>
</gene>
<keyword evidence="6 7" id="KW-0503">Monooxygenase</keyword>
<dbReference type="Proteomes" id="UP000826012">
    <property type="component" value="Chromosome"/>
</dbReference>
<dbReference type="InterPro" id="IPR017972">
    <property type="entry name" value="Cyt_P450_CS"/>
</dbReference>
<keyword evidence="9" id="KW-1185">Reference proteome</keyword>
<proteinExistence type="inferred from homology"/>
<keyword evidence="2 7" id="KW-0349">Heme</keyword>